<sequence>MASLAGAGVAMAAPAQAASCTYNNVCLWSDADFNGYKRNDFNSRPNWSQISYDGGIGGAFKPLYEGDGAIDNVSSVDNWDPDTKVSVYYNSGYFGPCFKVAANGAVSDMASIYITSSKTANDNMNSHKFSNECLGATYNF</sequence>
<feature type="signal peptide" evidence="1">
    <location>
        <begin position="1"/>
        <end position="17"/>
    </location>
</feature>
<dbReference type="RefSeq" id="WP_386707127.1">
    <property type="nucleotide sequence ID" value="NZ_JBHXIJ010000003.1"/>
</dbReference>
<organism evidence="2 3">
    <name type="scientific">Streptomyces albidochromogenes</name>
    <dbReference type="NCBI Taxonomy" id="329524"/>
    <lineage>
        <taxon>Bacteria</taxon>
        <taxon>Bacillati</taxon>
        <taxon>Actinomycetota</taxon>
        <taxon>Actinomycetes</taxon>
        <taxon>Kitasatosporales</taxon>
        <taxon>Streptomycetaceae</taxon>
        <taxon>Streptomyces</taxon>
    </lineage>
</organism>
<proteinExistence type="predicted"/>
<accession>A0ABW6FD51</accession>
<name>A0ABW6FD51_9ACTN</name>
<keyword evidence="1" id="KW-0732">Signal</keyword>
<dbReference type="EMBL" id="JBHXIJ010000003">
    <property type="protein sequence ID" value="MFD5097568.1"/>
    <property type="molecule type" value="Genomic_DNA"/>
</dbReference>
<gene>
    <name evidence="2" type="ORF">ACFWJN_01065</name>
</gene>
<reference evidence="2 3" key="1">
    <citation type="submission" date="2024-09" db="EMBL/GenBank/DDBJ databases">
        <title>The Natural Products Discovery Center: Release of the First 8490 Sequenced Strains for Exploring Actinobacteria Biosynthetic Diversity.</title>
        <authorList>
            <person name="Kalkreuter E."/>
            <person name="Kautsar S.A."/>
            <person name="Yang D."/>
            <person name="Bader C.D."/>
            <person name="Teijaro C.N."/>
            <person name="Fluegel L."/>
            <person name="Davis C.M."/>
            <person name="Simpson J.R."/>
            <person name="Lauterbach L."/>
            <person name="Steele A.D."/>
            <person name="Gui C."/>
            <person name="Meng S."/>
            <person name="Li G."/>
            <person name="Viehrig K."/>
            <person name="Ye F."/>
            <person name="Su P."/>
            <person name="Kiefer A.F."/>
            <person name="Nichols A."/>
            <person name="Cepeda A.J."/>
            <person name="Yan W."/>
            <person name="Fan B."/>
            <person name="Jiang Y."/>
            <person name="Adhikari A."/>
            <person name="Zheng C.-J."/>
            <person name="Schuster L."/>
            <person name="Cowan T.M."/>
            <person name="Smanski M.J."/>
            <person name="Chevrette M.G."/>
            <person name="De Carvalho L.P.S."/>
            <person name="Shen B."/>
        </authorList>
    </citation>
    <scope>NUCLEOTIDE SEQUENCE [LARGE SCALE GENOMIC DNA]</scope>
    <source>
        <strain evidence="2 3">NPDC058348</strain>
    </source>
</reference>
<feature type="chain" id="PRO_5045576902" evidence="1">
    <location>
        <begin position="18"/>
        <end position="140"/>
    </location>
</feature>
<dbReference type="Proteomes" id="UP001598448">
    <property type="component" value="Unassembled WGS sequence"/>
</dbReference>
<keyword evidence="3" id="KW-1185">Reference proteome</keyword>
<evidence type="ECO:0000313" key="3">
    <source>
        <dbReference type="Proteomes" id="UP001598448"/>
    </source>
</evidence>
<comment type="caution">
    <text evidence="2">The sequence shown here is derived from an EMBL/GenBank/DDBJ whole genome shotgun (WGS) entry which is preliminary data.</text>
</comment>
<dbReference type="Pfam" id="PF03995">
    <property type="entry name" value="Inhibitor_I36"/>
    <property type="match status" value="1"/>
</dbReference>
<protein>
    <submittedName>
        <fullName evidence="2">Peptidase inhibitor family I36 protein</fullName>
    </submittedName>
</protein>
<evidence type="ECO:0000313" key="2">
    <source>
        <dbReference type="EMBL" id="MFD5097568.1"/>
    </source>
</evidence>
<evidence type="ECO:0000256" key="1">
    <source>
        <dbReference type="SAM" id="SignalP"/>
    </source>
</evidence>